<dbReference type="Pfam" id="PF00593">
    <property type="entry name" value="TonB_dep_Rec_b-barrel"/>
    <property type="match status" value="1"/>
</dbReference>
<evidence type="ECO:0000256" key="10">
    <source>
        <dbReference type="SAM" id="SignalP"/>
    </source>
</evidence>
<keyword evidence="14" id="KW-1185">Reference proteome</keyword>
<feature type="signal peptide" evidence="10">
    <location>
        <begin position="1"/>
        <end position="21"/>
    </location>
</feature>
<organism evidence="13 14">
    <name type="scientific">Mariniphaga anaerophila</name>
    <dbReference type="NCBI Taxonomy" id="1484053"/>
    <lineage>
        <taxon>Bacteria</taxon>
        <taxon>Pseudomonadati</taxon>
        <taxon>Bacteroidota</taxon>
        <taxon>Bacteroidia</taxon>
        <taxon>Marinilabiliales</taxon>
        <taxon>Prolixibacteraceae</taxon>
        <taxon>Mariniphaga</taxon>
    </lineage>
</organism>
<keyword evidence="13" id="KW-0675">Receptor</keyword>
<feature type="chain" id="PRO_5013064486" evidence="10">
    <location>
        <begin position="22"/>
        <end position="1052"/>
    </location>
</feature>
<dbReference type="STRING" id="1484053.SAMN05444274_102192"/>
<evidence type="ECO:0000313" key="14">
    <source>
        <dbReference type="Proteomes" id="UP000184164"/>
    </source>
</evidence>
<dbReference type="SUPFAM" id="SSF49464">
    <property type="entry name" value="Carboxypeptidase regulatory domain-like"/>
    <property type="match status" value="1"/>
</dbReference>
<evidence type="ECO:0000256" key="7">
    <source>
        <dbReference type="ARBA" id="ARBA00023237"/>
    </source>
</evidence>
<evidence type="ECO:0000256" key="3">
    <source>
        <dbReference type="ARBA" id="ARBA00022452"/>
    </source>
</evidence>
<dbReference type="InterPro" id="IPR037066">
    <property type="entry name" value="Plug_dom_sf"/>
</dbReference>
<dbReference type="PANTHER" id="PTHR40980:SF4">
    <property type="entry name" value="TONB-DEPENDENT RECEPTOR-LIKE BETA-BARREL DOMAIN-CONTAINING PROTEIN"/>
    <property type="match status" value="1"/>
</dbReference>
<evidence type="ECO:0000259" key="12">
    <source>
        <dbReference type="Pfam" id="PF07715"/>
    </source>
</evidence>
<dbReference type="AlphaFoldDB" id="A0A1M4VSN9"/>
<feature type="domain" description="TonB-dependent receptor plug" evidence="12">
    <location>
        <begin position="134"/>
        <end position="237"/>
    </location>
</feature>
<dbReference type="EMBL" id="FQUM01000002">
    <property type="protein sequence ID" value="SHE71832.1"/>
    <property type="molecule type" value="Genomic_DNA"/>
</dbReference>
<evidence type="ECO:0000256" key="6">
    <source>
        <dbReference type="ARBA" id="ARBA00023136"/>
    </source>
</evidence>
<dbReference type="SUPFAM" id="SSF56935">
    <property type="entry name" value="Porins"/>
    <property type="match status" value="1"/>
</dbReference>
<dbReference type="InterPro" id="IPR012910">
    <property type="entry name" value="Plug_dom"/>
</dbReference>
<evidence type="ECO:0000256" key="9">
    <source>
        <dbReference type="RuleBase" id="RU003357"/>
    </source>
</evidence>
<dbReference type="GO" id="GO:0009279">
    <property type="term" value="C:cell outer membrane"/>
    <property type="evidence" value="ECO:0007669"/>
    <property type="project" value="UniProtKB-SubCell"/>
</dbReference>
<protein>
    <submittedName>
        <fullName evidence="13">TonB-dependent receptor</fullName>
    </submittedName>
</protein>
<comment type="subcellular location">
    <subcellularLocation>
        <location evidence="1 8">Cell outer membrane</location>
        <topology evidence="1 8">Multi-pass membrane protein</topology>
    </subcellularLocation>
</comment>
<feature type="domain" description="TonB-dependent receptor-like beta-barrel" evidence="11">
    <location>
        <begin position="561"/>
        <end position="1018"/>
    </location>
</feature>
<name>A0A1M4VSN9_9BACT</name>
<gene>
    <name evidence="13" type="ORF">SAMN05444274_102192</name>
</gene>
<comment type="similarity">
    <text evidence="8 9">Belongs to the TonB-dependent receptor family.</text>
</comment>
<keyword evidence="5 9" id="KW-0798">TonB box</keyword>
<dbReference type="InterPro" id="IPR008969">
    <property type="entry name" value="CarboxyPept-like_regulatory"/>
</dbReference>
<keyword evidence="3 8" id="KW-1134">Transmembrane beta strand</keyword>
<evidence type="ECO:0000313" key="13">
    <source>
        <dbReference type="EMBL" id="SHE71832.1"/>
    </source>
</evidence>
<keyword evidence="4 8" id="KW-0812">Transmembrane</keyword>
<dbReference type="InterPro" id="IPR039426">
    <property type="entry name" value="TonB-dep_rcpt-like"/>
</dbReference>
<sequence>MKKLTYLLFALFVLFPTIGFCVGDDEDAEKNGIITGRIIDSENFPLPGATVYISSINKGTVTNVDGYYTIVGIDAGEYLVQVSYVGYKKIEKNVTVTDGGSVSLDFQLSENEILDEVVVKGNAGGVLKALNQQLTAPSIMNVISSDQVGSFPDPNIGDALKRIPGIHVQYDQGEAKLISIRGTDPSKSTISINGAAMPGTGNDRAVGVDAIPADMVQAIEVSKAITPDMDGDAIGGAVNLVTRKAPYSKRLSISGATGYSALTQKPQFNGNIIFGDRYFNNKFGVIGSASIYEQKLGSNRHNSSWETTMVGTDEYFVPKYLNIEQTLMERLRQSYTLGLDFKFNQKHSIAFTGIFNDYKDWRETYTLRIDDIGGGYKGNWKMKDDYSGIKWFEQVFDDPEDFADEIDGDIDADGDGVNDSTGEVYIVLDENNDGIDDNTGNMYVDYDPLHPSFHPELERHVLAGGNDKGGDLTHKKIFNWAFEGDHVFGALKFDWDFAYVKSIENQPDSRDFELQSYNEKTVLMDFSNPRYLGLDKGFGIDNVAQEIAGRTSADIDENRVDTWELDGFKGKDSRSNVDQFLYSANFELPLIDGKFENKIKFGAKAKTMSKSKKLLGRVKWKPAQNDPESPETFNWGWMWNEFAQNMEDVSSNFNNSNYNVGQSVTAQWVGSQVTDFNNTTDHWMVNNGYNKEIADGYTASEDVYAAYLMSTQKFGEKLSLMGGLRVEQTKIDYHGWEYFERAEVFEEVSASQNYTTLLPGVHLKYMPTKRSVFRLAYTKTISRPNYRDIVPYVKCDIKDDEIEFGNPDIKPTLAHNFDLLGEYYIGSTGLISAGLYYKNIKDFETTMMEVLPWEDVVQYVPSPEQISARTDITEDQKEDYIKRYNKAEGHDFESFTPGNGGDANLIGIELAFQKRLDFLPGFLRNFSVYTNYTHNWVDNKDKEHQLSGTAEDIINASLAYDNKRLSARVSYNYTSDFLTSNGSTEFTNVYYDKVSYLDANIDIFISKKIVLFASANNLLNEIQRTYQWKPQYTYSALENGARFQVGLKLNIY</sequence>
<dbReference type="Gene3D" id="2.170.130.10">
    <property type="entry name" value="TonB-dependent receptor, plug domain"/>
    <property type="match status" value="1"/>
</dbReference>
<evidence type="ECO:0000256" key="1">
    <source>
        <dbReference type="ARBA" id="ARBA00004571"/>
    </source>
</evidence>
<dbReference type="RefSeq" id="WP_083570576.1">
    <property type="nucleotide sequence ID" value="NZ_FQUM01000002.1"/>
</dbReference>
<dbReference type="Gene3D" id="2.40.170.20">
    <property type="entry name" value="TonB-dependent receptor, beta-barrel domain"/>
    <property type="match status" value="1"/>
</dbReference>
<evidence type="ECO:0000259" key="11">
    <source>
        <dbReference type="Pfam" id="PF00593"/>
    </source>
</evidence>
<evidence type="ECO:0000256" key="2">
    <source>
        <dbReference type="ARBA" id="ARBA00022448"/>
    </source>
</evidence>
<keyword evidence="6 8" id="KW-0472">Membrane</keyword>
<keyword evidence="2 8" id="KW-0813">Transport</keyword>
<keyword evidence="10" id="KW-0732">Signal</keyword>
<dbReference type="Proteomes" id="UP000184164">
    <property type="component" value="Unassembled WGS sequence"/>
</dbReference>
<accession>A0A1M4VSN9</accession>
<dbReference type="InterPro" id="IPR036942">
    <property type="entry name" value="Beta-barrel_TonB_sf"/>
</dbReference>
<evidence type="ECO:0000256" key="5">
    <source>
        <dbReference type="ARBA" id="ARBA00023077"/>
    </source>
</evidence>
<dbReference type="Pfam" id="PF13715">
    <property type="entry name" value="CarbopepD_reg_2"/>
    <property type="match status" value="1"/>
</dbReference>
<dbReference type="Gene3D" id="2.60.40.1120">
    <property type="entry name" value="Carboxypeptidase-like, regulatory domain"/>
    <property type="match status" value="1"/>
</dbReference>
<keyword evidence="7 8" id="KW-0998">Cell outer membrane</keyword>
<reference evidence="13 14" key="1">
    <citation type="submission" date="2016-11" db="EMBL/GenBank/DDBJ databases">
        <authorList>
            <person name="Jaros S."/>
            <person name="Januszkiewicz K."/>
            <person name="Wedrychowicz H."/>
        </authorList>
    </citation>
    <scope>NUCLEOTIDE SEQUENCE [LARGE SCALE GENOMIC DNA]</scope>
    <source>
        <strain evidence="13 14">DSM 26910</strain>
    </source>
</reference>
<proteinExistence type="inferred from homology"/>
<dbReference type="OrthoDB" id="8727862at2"/>
<dbReference type="Pfam" id="PF07715">
    <property type="entry name" value="Plug"/>
    <property type="match status" value="1"/>
</dbReference>
<dbReference type="PANTHER" id="PTHR40980">
    <property type="entry name" value="PLUG DOMAIN-CONTAINING PROTEIN"/>
    <property type="match status" value="1"/>
</dbReference>
<evidence type="ECO:0000256" key="8">
    <source>
        <dbReference type="PROSITE-ProRule" id="PRU01360"/>
    </source>
</evidence>
<dbReference type="PROSITE" id="PS52016">
    <property type="entry name" value="TONB_DEPENDENT_REC_3"/>
    <property type="match status" value="1"/>
</dbReference>
<dbReference type="InterPro" id="IPR000531">
    <property type="entry name" value="Beta-barrel_TonB"/>
</dbReference>
<evidence type="ECO:0000256" key="4">
    <source>
        <dbReference type="ARBA" id="ARBA00022692"/>
    </source>
</evidence>